<proteinExistence type="inferred from homology"/>
<keyword evidence="4" id="KW-0862">Zinc</keyword>
<keyword evidence="2" id="KW-0808">Transferase</keyword>
<feature type="binding site" evidence="4">
    <location>
        <position position="108"/>
    </location>
    <ligand>
        <name>Zn(2+)</name>
        <dbReference type="ChEBI" id="CHEBI:29105"/>
    </ligand>
</feature>
<comment type="similarity">
    <text evidence="1">Belongs to the sirtuin family. Class I subfamily.</text>
</comment>
<feature type="active site" description="Proton acceptor" evidence="4">
    <location>
        <position position="71"/>
    </location>
</feature>
<dbReference type="InterPro" id="IPR029035">
    <property type="entry name" value="DHS-like_NAD/FAD-binding_dom"/>
</dbReference>
<feature type="binding site" evidence="4">
    <location>
        <position position="82"/>
    </location>
    <ligand>
        <name>Zn(2+)</name>
        <dbReference type="ChEBI" id="CHEBI:29105"/>
    </ligand>
</feature>
<evidence type="ECO:0000313" key="8">
    <source>
        <dbReference type="Proteomes" id="UP000290900"/>
    </source>
</evidence>
<dbReference type="FunCoup" id="A0A448YTH7">
    <property type="interactions" value="94"/>
</dbReference>
<dbReference type="GO" id="GO:0046872">
    <property type="term" value="F:metal ion binding"/>
    <property type="evidence" value="ECO:0007669"/>
    <property type="project" value="UniProtKB-KW"/>
</dbReference>
<dbReference type="Gene3D" id="3.40.50.1220">
    <property type="entry name" value="TPP-binding domain"/>
    <property type="match status" value="1"/>
</dbReference>
<feature type="region of interest" description="Disordered" evidence="5">
    <location>
        <begin position="240"/>
        <end position="264"/>
    </location>
</feature>
<keyword evidence="4" id="KW-0479">Metal-binding</keyword>
<dbReference type="GO" id="GO:0070403">
    <property type="term" value="F:NAD+ binding"/>
    <property type="evidence" value="ECO:0007669"/>
    <property type="project" value="InterPro"/>
</dbReference>
<evidence type="ECO:0000256" key="4">
    <source>
        <dbReference type="PROSITE-ProRule" id="PRU00236"/>
    </source>
</evidence>
<evidence type="ECO:0000256" key="1">
    <source>
        <dbReference type="ARBA" id="ARBA00006924"/>
    </source>
</evidence>
<dbReference type="AlphaFoldDB" id="A0A448YTH7"/>
<gene>
    <name evidence="7" type="ORF">BRENAR_LOCUS4925</name>
</gene>
<protein>
    <submittedName>
        <fullName evidence="7">DEKNAAC105416</fullName>
    </submittedName>
</protein>
<sequence length="306" mass="35526">MFNRFMQKMYYDTVKVAKPTRTHRFIKALSDHKKLIRCYTQNIDGLERQVGLATEFDHLNNWQQLDVVQLHGDLNRLKCSRCLRKYSWEEIFVDQKGAEEDASLVIACPNCVEKYRERQHLGKRCCASSIGIIRPNIVLYGEEHPYGEILAKGLEKDISRKPKLFLIFGTSLRVVGVKRLVRKMCKTIHENDPEGRVVIINNTEVCRSSWGDYIDYQVVCDCDDWCRYVEERIPRLGAEGGKAAKKERGDESGKRKRSQVEGAKTKRVKVDMKVDVKVDVNVGIKRQLKTEMKEEMKEISREILVL</sequence>
<accession>A0A448YTH7</accession>
<evidence type="ECO:0000256" key="5">
    <source>
        <dbReference type="SAM" id="MobiDB-lite"/>
    </source>
</evidence>
<dbReference type="PANTHER" id="PTHR11085:SF8">
    <property type="entry name" value="NAD-DEPENDENT HISTONE DEACETYLASE HST3"/>
    <property type="match status" value="1"/>
</dbReference>
<dbReference type="EMBL" id="CAACVR010000075">
    <property type="protein sequence ID" value="VEU24197.1"/>
    <property type="molecule type" value="Genomic_DNA"/>
</dbReference>
<dbReference type="InterPro" id="IPR050134">
    <property type="entry name" value="NAD-dep_sirtuin_deacylases"/>
</dbReference>
<dbReference type="InterPro" id="IPR026590">
    <property type="entry name" value="Ssirtuin_cat_dom"/>
</dbReference>
<dbReference type="Proteomes" id="UP000290900">
    <property type="component" value="Unassembled WGS sequence"/>
</dbReference>
<dbReference type="SUPFAM" id="SSF52467">
    <property type="entry name" value="DHS-like NAD/FAD-binding domain"/>
    <property type="match status" value="1"/>
</dbReference>
<dbReference type="OrthoDB" id="2919105at2759"/>
<dbReference type="InParanoid" id="A0A448YTH7"/>
<organism evidence="7 8">
    <name type="scientific">Brettanomyces naardenensis</name>
    <name type="common">Yeast</name>
    <dbReference type="NCBI Taxonomy" id="13370"/>
    <lineage>
        <taxon>Eukaryota</taxon>
        <taxon>Fungi</taxon>
        <taxon>Dikarya</taxon>
        <taxon>Ascomycota</taxon>
        <taxon>Saccharomycotina</taxon>
        <taxon>Pichiomycetes</taxon>
        <taxon>Pichiales</taxon>
        <taxon>Pichiaceae</taxon>
        <taxon>Brettanomyces</taxon>
    </lineage>
</organism>
<dbReference type="Pfam" id="PF02146">
    <property type="entry name" value="SIR2"/>
    <property type="match status" value="1"/>
</dbReference>
<keyword evidence="3" id="KW-0520">NAD</keyword>
<dbReference type="InterPro" id="IPR003000">
    <property type="entry name" value="Sirtuin"/>
</dbReference>
<evidence type="ECO:0000259" key="6">
    <source>
        <dbReference type="PROSITE" id="PS50305"/>
    </source>
</evidence>
<name>A0A448YTH7_BRENA</name>
<dbReference type="GO" id="GO:0017136">
    <property type="term" value="F:histone deacetylase activity, NAD-dependent"/>
    <property type="evidence" value="ECO:0007669"/>
    <property type="project" value="TreeGrafter"/>
</dbReference>
<evidence type="ECO:0000313" key="7">
    <source>
        <dbReference type="EMBL" id="VEU24197.1"/>
    </source>
</evidence>
<dbReference type="STRING" id="13370.A0A448YTH7"/>
<dbReference type="GO" id="GO:0005634">
    <property type="term" value="C:nucleus"/>
    <property type="evidence" value="ECO:0007669"/>
    <property type="project" value="TreeGrafter"/>
</dbReference>
<evidence type="ECO:0000256" key="2">
    <source>
        <dbReference type="ARBA" id="ARBA00022679"/>
    </source>
</evidence>
<feature type="binding site" evidence="4">
    <location>
        <position position="126"/>
    </location>
    <ligand>
        <name>Zn(2+)</name>
        <dbReference type="ChEBI" id="CHEBI:29105"/>
    </ligand>
</feature>
<keyword evidence="8" id="KW-1185">Reference proteome</keyword>
<feature type="binding site" evidence="4">
    <location>
        <position position="79"/>
    </location>
    <ligand>
        <name>Zn(2+)</name>
        <dbReference type="ChEBI" id="CHEBI:29105"/>
    </ligand>
</feature>
<dbReference type="PANTHER" id="PTHR11085">
    <property type="entry name" value="NAD-DEPENDENT PROTEIN DEACYLASE SIRTUIN-5, MITOCHONDRIAL-RELATED"/>
    <property type="match status" value="1"/>
</dbReference>
<feature type="domain" description="Deacetylase sirtuin-type" evidence="6">
    <location>
        <begin position="1"/>
        <end position="239"/>
    </location>
</feature>
<feature type="compositionally biased region" description="Basic and acidic residues" evidence="5">
    <location>
        <begin position="242"/>
        <end position="253"/>
    </location>
</feature>
<dbReference type="PROSITE" id="PS50305">
    <property type="entry name" value="SIRTUIN"/>
    <property type="match status" value="1"/>
</dbReference>
<reference evidence="7 8" key="1">
    <citation type="submission" date="2018-12" db="EMBL/GenBank/DDBJ databases">
        <authorList>
            <person name="Tiukova I."/>
            <person name="Dainat J."/>
        </authorList>
    </citation>
    <scope>NUCLEOTIDE SEQUENCE [LARGE SCALE GENOMIC DNA]</scope>
</reference>
<evidence type="ECO:0000256" key="3">
    <source>
        <dbReference type="ARBA" id="ARBA00023027"/>
    </source>
</evidence>